<dbReference type="InterPro" id="IPR032274">
    <property type="entry name" value="DUF4835"/>
</dbReference>
<evidence type="ECO:0008006" key="2">
    <source>
        <dbReference type="Google" id="ProtNLM"/>
    </source>
</evidence>
<dbReference type="AlphaFoldDB" id="J9GEY3"/>
<evidence type="ECO:0000313" key="1">
    <source>
        <dbReference type="EMBL" id="EJX05464.1"/>
    </source>
</evidence>
<comment type="caution">
    <text evidence="1">The sequence shown here is derived from an EMBL/GenBank/DDBJ whole genome shotgun (WGS) entry which is preliminary data.</text>
</comment>
<sequence>MRNIKKILGLLLLGFFPLLLEAQELNARIVVNGDKIAAANKQIFQTLQNSLTEFVNNRKWTDATFAVNEKIDCSMTIIVNELDETSFKSEIQVQARRPVYNSSYFTTILNFRDQQLEFEYTEGEPLEYNENSLSSNLTATVSFYVYLILAMDFDSFAPLGGSAYIQQAQQIVNMAQSEMSWSGWKAFENNQNRHAVVTALQDNASGAFRDLWYTYHRKGLDEMAANPDRGRTTILEALPSLREVKSARPSSVLLQMFADAKLDEIIAIYSKATTQERKDGHEM</sequence>
<reference evidence="1" key="1">
    <citation type="journal article" date="2012" name="PLoS ONE">
        <title>Gene sets for utilization of primary and secondary nutrition supplies in the distal gut of endangered iberian lynx.</title>
        <authorList>
            <person name="Alcaide M."/>
            <person name="Messina E."/>
            <person name="Richter M."/>
            <person name="Bargiela R."/>
            <person name="Peplies J."/>
            <person name="Huws S.A."/>
            <person name="Newbold C.J."/>
            <person name="Golyshin P.N."/>
            <person name="Simon M.A."/>
            <person name="Lopez G."/>
            <person name="Yakimov M.M."/>
            <person name="Ferrer M."/>
        </authorList>
    </citation>
    <scope>NUCLEOTIDE SEQUENCE</scope>
</reference>
<name>J9GEY3_9ZZZZ</name>
<organism evidence="1">
    <name type="scientific">gut metagenome</name>
    <dbReference type="NCBI Taxonomy" id="749906"/>
    <lineage>
        <taxon>unclassified sequences</taxon>
        <taxon>metagenomes</taxon>
        <taxon>organismal metagenomes</taxon>
    </lineage>
</organism>
<accession>J9GEY3</accession>
<dbReference type="Pfam" id="PF16119">
    <property type="entry name" value="DUF4835"/>
    <property type="match status" value="1"/>
</dbReference>
<gene>
    <name evidence="1" type="ORF">EVA_06427</name>
</gene>
<dbReference type="EMBL" id="AMCI01001460">
    <property type="protein sequence ID" value="EJX05464.1"/>
    <property type="molecule type" value="Genomic_DNA"/>
</dbReference>
<feature type="non-terminal residue" evidence="1">
    <location>
        <position position="283"/>
    </location>
</feature>
<protein>
    <recommendedName>
        <fullName evidence="2">DUF4835 domain-containing protein</fullName>
    </recommendedName>
</protein>
<proteinExistence type="predicted"/>